<keyword evidence="6" id="KW-1185">Reference proteome</keyword>
<feature type="transmembrane region" description="Helical" evidence="2">
    <location>
        <begin position="6"/>
        <end position="24"/>
    </location>
</feature>
<dbReference type="InterPro" id="IPR006674">
    <property type="entry name" value="HD_domain"/>
</dbReference>
<feature type="compositionally biased region" description="Acidic residues" evidence="1">
    <location>
        <begin position="479"/>
        <end position="492"/>
    </location>
</feature>
<dbReference type="PANTHER" id="PTHR43155:SF2">
    <property type="entry name" value="CYCLIC DI-GMP PHOSPHODIESTERASE PA4108"/>
    <property type="match status" value="1"/>
</dbReference>
<dbReference type="NCBIfam" id="TIGR00277">
    <property type="entry name" value="HDIG"/>
    <property type="match status" value="1"/>
</dbReference>
<evidence type="ECO:0000313" key="6">
    <source>
        <dbReference type="Proteomes" id="UP000676325"/>
    </source>
</evidence>
<dbReference type="PROSITE" id="PS51831">
    <property type="entry name" value="HD"/>
    <property type="match status" value="1"/>
</dbReference>
<dbReference type="SMART" id="SM00471">
    <property type="entry name" value="HDc"/>
    <property type="match status" value="1"/>
</dbReference>
<accession>A0A941EEM9</accession>
<keyword evidence="2" id="KW-1133">Transmembrane helix</keyword>
<feature type="domain" description="HD-GYP" evidence="4">
    <location>
        <begin position="226"/>
        <end position="421"/>
    </location>
</feature>
<dbReference type="RefSeq" id="WP_212520226.1">
    <property type="nucleotide sequence ID" value="NZ_JAGSOH010000074.1"/>
</dbReference>
<proteinExistence type="predicted"/>
<feature type="domain" description="HD" evidence="3">
    <location>
        <begin position="248"/>
        <end position="370"/>
    </location>
</feature>
<dbReference type="AlphaFoldDB" id="A0A941EEM9"/>
<dbReference type="CDD" id="cd00077">
    <property type="entry name" value="HDc"/>
    <property type="match status" value="1"/>
</dbReference>
<keyword evidence="2" id="KW-0472">Membrane</keyword>
<keyword evidence="2" id="KW-0812">Transmembrane</keyword>
<evidence type="ECO:0000256" key="2">
    <source>
        <dbReference type="SAM" id="Phobius"/>
    </source>
</evidence>
<dbReference type="Proteomes" id="UP000676325">
    <property type="component" value="Unassembled WGS sequence"/>
</dbReference>
<evidence type="ECO:0000259" key="4">
    <source>
        <dbReference type="PROSITE" id="PS51832"/>
    </source>
</evidence>
<evidence type="ECO:0000256" key="1">
    <source>
        <dbReference type="SAM" id="MobiDB-lite"/>
    </source>
</evidence>
<dbReference type="PROSITE" id="PS51257">
    <property type="entry name" value="PROKAR_LIPOPROTEIN"/>
    <property type="match status" value="1"/>
</dbReference>
<feature type="transmembrane region" description="Helical" evidence="2">
    <location>
        <begin position="65"/>
        <end position="88"/>
    </location>
</feature>
<feature type="region of interest" description="Disordered" evidence="1">
    <location>
        <begin position="505"/>
        <end position="586"/>
    </location>
</feature>
<gene>
    <name evidence="5" type="ORF">KDK95_22475</name>
</gene>
<dbReference type="Gene3D" id="1.10.3210.10">
    <property type="entry name" value="Hypothetical protein af1432"/>
    <property type="match status" value="1"/>
</dbReference>
<dbReference type="InterPro" id="IPR037522">
    <property type="entry name" value="HD_GYP_dom"/>
</dbReference>
<reference evidence="5" key="1">
    <citation type="submission" date="2021-04" db="EMBL/GenBank/DDBJ databases">
        <title>Genome based classification of Actinospica acidithermotolerans sp. nov., an actinobacterium isolated from an Indonesian hot spring.</title>
        <authorList>
            <person name="Kusuma A.B."/>
            <person name="Putra K.E."/>
            <person name="Nafisah S."/>
            <person name="Loh J."/>
            <person name="Nouioui I."/>
            <person name="Goodfellow M."/>
        </authorList>
    </citation>
    <scope>NUCLEOTIDE SEQUENCE</scope>
    <source>
        <strain evidence="5">MGRD01-02</strain>
    </source>
</reference>
<feature type="transmembrane region" description="Helical" evidence="2">
    <location>
        <begin position="100"/>
        <end position="120"/>
    </location>
</feature>
<dbReference type="SUPFAM" id="SSF109604">
    <property type="entry name" value="HD-domain/PDEase-like"/>
    <property type="match status" value="1"/>
</dbReference>
<dbReference type="PROSITE" id="PS51832">
    <property type="entry name" value="HD_GYP"/>
    <property type="match status" value="1"/>
</dbReference>
<name>A0A941EEM9_9ACTN</name>
<organism evidence="5 6">
    <name type="scientific">Actinospica acidithermotolerans</name>
    <dbReference type="NCBI Taxonomy" id="2828514"/>
    <lineage>
        <taxon>Bacteria</taxon>
        <taxon>Bacillati</taxon>
        <taxon>Actinomycetota</taxon>
        <taxon>Actinomycetes</taxon>
        <taxon>Catenulisporales</taxon>
        <taxon>Actinospicaceae</taxon>
        <taxon>Actinospica</taxon>
    </lineage>
</organism>
<dbReference type="InterPro" id="IPR003607">
    <property type="entry name" value="HD/PDEase_dom"/>
</dbReference>
<dbReference type="Pfam" id="PF13487">
    <property type="entry name" value="HD_5"/>
    <property type="match status" value="1"/>
</dbReference>
<evidence type="ECO:0000313" key="5">
    <source>
        <dbReference type="EMBL" id="MBR7829090.1"/>
    </source>
</evidence>
<dbReference type="InterPro" id="IPR006675">
    <property type="entry name" value="HDIG_dom"/>
</dbReference>
<evidence type="ECO:0000259" key="3">
    <source>
        <dbReference type="PROSITE" id="PS51831"/>
    </source>
</evidence>
<dbReference type="PANTHER" id="PTHR43155">
    <property type="entry name" value="CYCLIC DI-GMP PHOSPHODIESTERASE PA4108-RELATED"/>
    <property type="match status" value="1"/>
</dbReference>
<feature type="region of interest" description="Disordered" evidence="1">
    <location>
        <begin position="468"/>
        <end position="492"/>
    </location>
</feature>
<protein>
    <submittedName>
        <fullName evidence="5">HD-GYP domain-containing protein</fullName>
    </submittedName>
</protein>
<sequence length="586" mass="62899">MPQRARYFFSAVIAAAAIVGACVLPETDWAHVPRAPFLVLLLLQVVLNLTIRLPDTQESPAGPAMVSVLLAAIVLLPPGAAALTGAVGSSCMVLRRGDPLRVAFACAVAFLAAAAAGGVYRAADGYVALTGSDFPRALLPIGLAVLVLSMVPAALIEAFLVQAGRQTPRAAWRDFELRMVPRNIAYALVGLLTAVLWSVSYDALAAIVLLGPVVVTRWATVQYEEQRIAHDAIIRTLVQAVEIKDLYTRGHSERVAKISEMIAAELRLTPERVEVLRYAATLHDVGKLGVPTRLLRKTERLDDEEFEEIRLHPSRGVEVVRDIAFLDEAYSAILHHHERMDGLGYPSGLRGMRIPPFARIIAVADAFDSMTSTRSYRGARGSDEALTELRANVGSQFDPAIVDAIAAALSRAELSGRPWRGDGTACPNGRGGRPELAELPPGAVVAQFDHDDPAYQLLAVDLELAEKPQSDDYAPGPDPEAEPSIDEPEYADPDFAGLESVVLESAERESAEPASVVLESAERESVAAEAAEPESADAGFAEHAAPREELRLGPFRPELNLPAQAKREAKADLDAPTNTGPETEAR</sequence>
<dbReference type="EMBL" id="JAGSOH010000074">
    <property type="protein sequence ID" value="MBR7829090.1"/>
    <property type="molecule type" value="Genomic_DNA"/>
</dbReference>
<feature type="compositionally biased region" description="Polar residues" evidence="1">
    <location>
        <begin position="576"/>
        <end position="586"/>
    </location>
</feature>
<feature type="transmembrane region" description="Helical" evidence="2">
    <location>
        <begin position="184"/>
        <end position="210"/>
    </location>
</feature>
<feature type="transmembrane region" description="Helical" evidence="2">
    <location>
        <begin position="140"/>
        <end position="163"/>
    </location>
</feature>
<comment type="caution">
    <text evidence="5">The sequence shown here is derived from an EMBL/GenBank/DDBJ whole genome shotgun (WGS) entry which is preliminary data.</text>
</comment>